<proteinExistence type="predicted"/>
<dbReference type="AlphaFoldDB" id="A0A7U2EVB6"/>
<accession>A0A7U2EVB6</accession>
<keyword evidence="3" id="KW-1185">Reference proteome</keyword>
<evidence type="ECO:0000256" key="1">
    <source>
        <dbReference type="SAM" id="MobiDB-lite"/>
    </source>
</evidence>
<reference evidence="3" key="1">
    <citation type="journal article" date="2021" name="BMC Genomics">
        <title>Chromosome-level genome assembly and manually-curated proteome of model necrotroph Parastagonospora nodorum Sn15 reveals a genome-wide trove of candidate effector homologs, and redundancy of virulence-related functions within an accessory chromosome.</title>
        <authorList>
            <person name="Bertazzoni S."/>
            <person name="Jones D.A.B."/>
            <person name="Phan H.T."/>
            <person name="Tan K.-C."/>
            <person name="Hane J.K."/>
        </authorList>
    </citation>
    <scope>NUCLEOTIDE SEQUENCE [LARGE SCALE GENOMIC DNA]</scope>
    <source>
        <strain evidence="3">SN15 / ATCC MYA-4574 / FGSC 10173)</strain>
    </source>
</reference>
<feature type="compositionally biased region" description="Low complexity" evidence="1">
    <location>
        <begin position="69"/>
        <end position="81"/>
    </location>
</feature>
<dbReference type="VEuPathDB" id="FungiDB:JI435_403920"/>
<sequence>MLSCVLLSPSSLLTILELRMPAKGNASGYAMHETYGNAGRGGQAMRFKTSNPFAALDAAVELQSGGSGSSVPSSLSEGSTSQDSWTAATLAAAPRGSVHGGRPLEGQHLVRKRCFGVFLHSILT</sequence>
<name>A0A7U2EVB6_PHANO</name>
<feature type="region of interest" description="Disordered" evidence="1">
    <location>
        <begin position="63"/>
        <end position="86"/>
    </location>
</feature>
<gene>
    <name evidence="2" type="ORF">JI435_403920</name>
</gene>
<dbReference type="EMBL" id="CP069025">
    <property type="protein sequence ID" value="QRC93486.1"/>
    <property type="molecule type" value="Genomic_DNA"/>
</dbReference>
<organism evidence="2 3">
    <name type="scientific">Phaeosphaeria nodorum (strain SN15 / ATCC MYA-4574 / FGSC 10173)</name>
    <name type="common">Glume blotch fungus</name>
    <name type="synonym">Parastagonospora nodorum</name>
    <dbReference type="NCBI Taxonomy" id="321614"/>
    <lineage>
        <taxon>Eukaryota</taxon>
        <taxon>Fungi</taxon>
        <taxon>Dikarya</taxon>
        <taxon>Ascomycota</taxon>
        <taxon>Pezizomycotina</taxon>
        <taxon>Dothideomycetes</taxon>
        <taxon>Pleosporomycetidae</taxon>
        <taxon>Pleosporales</taxon>
        <taxon>Pleosporineae</taxon>
        <taxon>Phaeosphaeriaceae</taxon>
        <taxon>Parastagonospora</taxon>
    </lineage>
</organism>
<evidence type="ECO:0000313" key="3">
    <source>
        <dbReference type="Proteomes" id="UP000663193"/>
    </source>
</evidence>
<evidence type="ECO:0000313" key="2">
    <source>
        <dbReference type="EMBL" id="QRC93486.1"/>
    </source>
</evidence>
<protein>
    <submittedName>
        <fullName evidence="2">Uncharacterized protein</fullName>
    </submittedName>
</protein>
<dbReference type="Proteomes" id="UP000663193">
    <property type="component" value="Chromosome 3"/>
</dbReference>